<dbReference type="EMBL" id="QZWG01000007">
    <property type="protein sequence ID" value="RZC04910.1"/>
    <property type="molecule type" value="Genomic_DNA"/>
</dbReference>
<dbReference type="AlphaFoldDB" id="A0A445K2F9"/>
<feature type="transmembrane region" description="Helical" evidence="1">
    <location>
        <begin position="205"/>
        <end position="226"/>
    </location>
</feature>
<comment type="caution">
    <text evidence="3">The sequence shown here is derived from an EMBL/GenBank/DDBJ whole genome shotgun (WGS) entry which is preliminary data.</text>
</comment>
<feature type="domain" description="VTT" evidence="2">
    <location>
        <begin position="119"/>
        <end position="256"/>
    </location>
</feature>
<keyword evidence="1" id="KW-1133">Transmembrane helix</keyword>
<feature type="transmembrane region" description="Helical" evidence="1">
    <location>
        <begin position="54"/>
        <end position="77"/>
    </location>
</feature>
<evidence type="ECO:0000259" key="2">
    <source>
        <dbReference type="Pfam" id="PF09335"/>
    </source>
</evidence>
<feature type="transmembrane region" description="Helical" evidence="1">
    <location>
        <begin position="131"/>
        <end position="156"/>
    </location>
</feature>
<name>A0A445K2F9_GLYSO</name>
<protein>
    <submittedName>
        <fullName evidence="3">TVP38/TMEM64 family membrane protein slr0305</fullName>
    </submittedName>
</protein>
<keyword evidence="4" id="KW-1185">Reference proteome</keyword>
<feature type="transmembrane region" description="Helical" evidence="1">
    <location>
        <begin position="276"/>
        <end position="297"/>
    </location>
</feature>
<dbReference type="InterPro" id="IPR032816">
    <property type="entry name" value="VTT_dom"/>
</dbReference>
<dbReference type="PANTHER" id="PTHR46431">
    <property type="entry name" value="EXPRESSED PROTEIN"/>
    <property type="match status" value="1"/>
</dbReference>
<proteinExistence type="predicted"/>
<keyword evidence="1" id="KW-0812">Transmembrane</keyword>
<dbReference type="Pfam" id="PF09335">
    <property type="entry name" value="VTT_dom"/>
    <property type="match status" value="1"/>
</dbReference>
<organism evidence="3 4">
    <name type="scientific">Glycine soja</name>
    <name type="common">Wild soybean</name>
    <dbReference type="NCBI Taxonomy" id="3848"/>
    <lineage>
        <taxon>Eukaryota</taxon>
        <taxon>Viridiplantae</taxon>
        <taxon>Streptophyta</taxon>
        <taxon>Embryophyta</taxon>
        <taxon>Tracheophyta</taxon>
        <taxon>Spermatophyta</taxon>
        <taxon>Magnoliopsida</taxon>
        <taxon>eudicotyledons</taxon>
        <taxon>Gunneridae</taxon>
        <taxon>Pentapetalae</taxon>
        <taxon>rosids</taxon>
        <taxon>fabids</taxon>
        <taxon>Fabales</taxon>
        <taxon>Fabaceae</taxon>
        <taxon>Papilionoideae</taxon>
        <taxon>50 kb inversion clade</taxon>
        <taxon>NPAAA clade</taxon>
        <taxon>indigoferoid/millettioid clade</taxon>
        <taxon>Phaseoleae</taxon>
        <taxon>Glycine</taxon>
        <taxon>Glycine subgen. Soja</taxon>
    </lineage>
</organism>
<evidence type="ECO:0000313" key="3">
    <source>
        <dbReference type="EMBL" id="RZC04910.1"/>
    </source>
</evidence>
<evidence type="ECO:0000256" key="1">
    <source>
        <dbReference type="SAM" id="Phobius"/>
    </source>
</evidence>
<keyword evidence="1" id="KW-0472">Membrane</keyword>
<sequence length="337" mass="38385">MMTQDSSEVLEKHASSGSVVRGSSEYIRLVISDEPRAVEAETLLPRAESRIKSFWWWMKSFLWCVIFVFLAFILVKWGVSLFFEKVLYPIMEWEATAFGRPVLALVLVASLALFPVFLIPSGPSMWLAGMIFGYGLGFVIIMVGTTIGMVLPYLIGLLFRDRIHASHFISYMINTLLKFCVQWLKRWPQNAALIRLAGEGNWSRQFQVVALFRVSPFPYTIFNYAVVVTNMRFWPYLCGSVAGMVPEAFIYIYSGRLIKTLADAQYGKHHLTTVEIVYNIISFIIAIVTTIAFTVYAKRTLNELKMAELNDEVTSVSVEMEKLPLERPKQLSLPKIS</sequence>
<reference evidence="3 4" key="1">
    <citation type="submission" date="2018-09" db="EMBL/GenBank/DDBJ databases">
        <title>A high-quality reference genome of wild soybean provides a powerful tool to mine soybean genomes.</title>
        <authorList>
            <person name="Xie M."/>
            <person name="Chung C.Y.L."/>
            <person name="Li M.-W."/>
            <person name="Wong F.-L."/>
            <person name="Chan T.-F."/>
            <person name="Lam H.-M."/>
        </authorList>
    </citation>
    <scope>NUCLEOTIDE SEQUENCE [LARGE SCALE GENOMIC DNA]</scope>
    <source>
        <strain evidence="4">cv. W05</strain>
        <tissue evidence="3">Hypocotyl of etiolated seedlings</tissue>
    </source>
</reference>
<feature type="transmembrane region" description="Helical" evidence="1">
    <location>
        <begin position="98"/>
        <end position="119"/>
    </location>
</feature>
<dbReference type="PANTHER" id="PTHR46431:SF5">
    <property type="entry name" value="EXPRESSED PROTEIN"/>
    <property type="match status" value="1"/>
</dbReference>
<gene>
    <name evidence="3" type="ORF">D0Y65_019130</name>
</gene>
<evidence type="ECO:0000313" key="4">
    <source>
        <dbReference type="Proteomes" id="UP000289340"/>
    </source>
</evidence>
<feature type="transmembrane region" description="Helical" evidence="1">
    <location>
        <begin position="233"/>
        <end position="253"/>
    </location>
</feature>
<accession>A0A445K2F9</accession>
<dbReference type="Proteomes" id="UP000289340">
    <property type="component" value="Chromosome 7"/>
</dbReference>